<protein>
    <recommendedName>
        <fullName evidence="3">Tyrosinase copper-binding domain-containing protein</fullName>
    </recommendedName>
</protein>
<feature type="domain" description="Tyrosinase copper-binding" evidence="3">
    <location>
        <begin position="47"/>
        <end position="64"/>
    </location>
</feature>
<comment type="caution">
    <text evidence="4">The sequence shown here is derived from an EMBL/GenBank/DDBJ whole genome shotgun (WGS) entry which is preliminary data.</text>
</comment>
<dbReference type="GO" id="GO:0016491">
    <property type="term" value="F:oxidoreductase activity"/>
    <property type="evidence" value="ECO:0007669"/>
    <property type="project" value="InterPro"/>
</dbReference>
<dbReference type="GO" id="GO:0046872">
    <property type="term" value="F:metal ion binding"/>
    <property type="evidence" value="ECO:0007669"/>
    <property type="project" value="UniProtKB-KW"/>
</dbReference>
<dbReference type="InterPro" id="IPR008922">
    <property type="entry name" value="Di-copper_centre_dom_sf"/>
</dbReference>
<dbReference type="InterPro" id="IPR050316">
    <property type="entry name" value="Tyrosinase/Hemocyanin"/>
</dbReference>
<dbReference type="PANTHER" id="PTHR11474">
    <property type="entry name" value="TYROSINASE FAMILY MEMBER"/>
    <property type="match status" value="1"/>
</dbReference>
<gene>
    <name evidence="4" type="ORF">H4219_003549</name>
</gene>
<dbReference type="AlphaFoldDB" id="A0A9W7ZYI4"/>
<dbReference type="PRINTS" id="PR00092">
    <property type="entry name" value="TYROSINASE"/>
</dbReference>
<sequence length="403" mass="45463">MVITRKDIATLTDQELTQYKQVIEKMYKNGWMEWFSDIHNRHNTKIHNNSMFLPFHRRMTRDFEIVAQQNYDPNFAIPYWDASKDFANPQNSLVLTDKYIGGDGGASSSGGGGGGGCIANGFQKSWSFKYPNPHCLVRKFNGKTPGSIEPWPSPEIMESVLQRFNRLSDFDPNIQFTIHGSVHLGLGGDMTQTWAPNDAAFFLLHAYVDKLWWRWQSKYGNLWQIDGPGPNGITNLSADDLLINYEGETIRSVLELGYGKMCYQYDSDGIQKTSTATAGPFIGVNRNVVGFGGEGDVAPGLKASNLSGEDLKRFFPKSVNNSSSIGGGNTNNAKRSSNLQKRNNSFMKRKYQTDSPLIPIPPPLPDSWINMMKYKKELVQKVYKEMVELIEILNKSDYISPYF</sequence>
<dbReference type="OrthoDB" id="6132182at2759"/>
<name>A0A9W7ZYI4_9FUNG</name>
<evidence type="ECO:0000256" key="2">
    <source>
        <dbReference type="ARBA" id="ARBA00023008"/>
    </source>
</evidence>
<dbReference type="SUPFAM" id="SSF48056">
    <property type="entry name" value="Di-copper centre-containing domain"/>
    <property type="match status" value="1"/>
</dbReference>
<evidence type="ECO:0000259" key="3">
    <source>
        <dbReference type="PROSITE" id="PS00497"/>
    </source>
</evidence>
<dbReference type="InterPro" id="IPR002227">
    <property type="entry name" value="Tyrosinase_Cu-bd"/>
</dbReference>
<keyword evidence="2" id="KW-0186">Copper</keyword>
<accession>A0A9W7ZYI4</accession>
<proteinExistence type="predicted"/>
<dbReference type="Pfam" id="PF00264">
    <property type="entry name" value="Tyrosinase"/>
    <property type="match status" value="1"/>
</dbReference>
<evidence type="ECO:0000313" key="4">
    <source>
        <dbReference type="EMBL" id="KAJ1916853.1"/>
    </source>
</evidence>
<keyword evidence="1" id="KW-0479">Metal-binding</keyword>
<keyword evidence="5" id="KW-1185">Reference proteome</keyword>
<reference evidence="4" key="1">
    <citation type="submission" date="2022-07" db="EMBL/GenBank/DDBJ databases">
        <title>Phylogenomic reconstructions and comparative analyses of Kickxellomycotina fungi.</title>
        <authorList>
            <person name="Reynolds N.K."/>
            <person name="Stajich J.E."/>
            <person name="Barry K."/>
            <person name="Grigoriev I.V."/>
            <person name="Crous P."/>
            <person name="Smith M.E."/>
        </authorList>
    </citation>
    <scope>NUCLEOTIDE SEQUENCE</scope>
    <source>
        <strain evidence="4">NBRC 100468</strain>
    </source>
</reference>
<dbReference type="Gene3D" id="1.10.1280.10">
    <property type="entry name" value="Di-copper center containing domain from catechol oxidase"/>
    <property type="match status" value="1"/>
</dbReference>
<organism evidence="4 5">
    <name type="scientific">Mycoemilia scoparia</name>
    <dbReference type="NCBI Taxonomy" id="417184"/>
    <lineage>
        <taxon>Eukaryota</taxon>
        <taxon>Fungi</taxon>
        <taxon>Fungi incertae sedis</taxon>
        <taxon>Zoopagomycota</taxon>
        <taxon>Kickxellomycotina</taxon>
        <taxon>Kickxellomycetes</taxon>
        <taxon>Kickxellales</taxon>
        <taxon>Kickxellaceae</taxon>
        <taxon>Mycoemilia</taxon>
    </lineage>
</organism>
<dbReference type="Proteomes" id="UP001150538">
    <property type="component" value="Unassembled WGS sequence"/>
</dbReference>
<dbReference type="EMBL" id="JANBPU010000089">
    <property type="protein sequence ID" value="KAJ1916853.1"/>
    <property type="molecule type" value="Genomic_DNA"/>
</dbReference>
<dbReference type="PANTHER" id="PTHR11474:SF126">
    <property type="entry name" value="TYROSINASE-LIKE PROTEIN TYR-1-RELATED"/>
    <property type="match status" value="1"/>
</dbReference>
<evidence type="ECO:0000313" key="5">
    <source>
        <dbReference type="Proteomes" id="UP001150538"/>
    </source>
</evidence>
<evidence type="ECO:0000256" key="1">
    <source>
        <dbReference type="ARBA" id="ARBA00022723"/>
    </source>
</evidence>
<dbReference type="PROSITE" id="PS00497">
    <property type="entry name" value="TYROSINASE_1"/>
    <property type="match status" value="1"/>
</dbReference>